<keyword evidence="4 6" id="KW-1133">Transmembrane helix</keyword>
<dbReference type="InterPro" id="IPR025383">
    <property type="entry name" value="MrpA_C/MbhD"/>
</dbReference>
<feature type="transmembrane region" description="Helical" evidence="6">
    <location>
        <begin position="30"/>
        <end position="47"/>
    </location>
</feature>
<proteinExistence type="predicted"/>
<name>A0A7G9Y2I5_9EURY</name>
<feature type="domain" description="MrpA C-terminal/MbhD" evidence="7">
    <location>
        <begin position="12"/>
        <end position="76"/>
    </location>
</feature>
<reference evidence="8" key="1">
    <citation type="submission" date="2020-06" db="EMBL/GenBank/DDBJ databases">
        <title>Unique genomic features of the anaerobic methanotrophic archaea.</title>
        <authorList>
            <person name="Chadwick G.L."/>
            <person name="Skennerton C.T."/>
            <person name="Laso-Perez R."/>
            <person name="Leu A.O."/>
            <person name="Speth D.R."/>
            <person name="Yu H."/>
            <person name="Morgan-Lang C."/>
            <person name="Hatzenpichler R."/>
            <person name="Goudeau D."/>
            <person name="Malmstrom R."/>
            <person name="Brazelton W.J."/>
            <person name="Woyke T."/>
            <person name="Hallam S.J."/>
            <person name="Tyson G.W."/>
            <person name="Wegener G."/>
            <person name="Boetius A."/>
            <person name="Orphan V."/>
        </authorList>
    </citation>
    <scope>NUCLEOTIDE SEQUENCE</scope>
</reference>
<evidence type="ECO:0000256" key="2">
    <source>
        <dbReference type="ARBA" id="ARBA00022475"/>
    </source>
</evidence>
<protein>
    <recommendedName>
        <fullName evidence="7">MrpA C-terminal/MbhD domain-containing protein</fullName>
    </recommendedName>
</protein>
<keyword evidence="2" id="KW-1003">Cell membrane</keyword>
<accession>A0A7G9Y2I5</accession>
<dbReference type="GO" id="GO:0005886">
    <property type="term" value="C:plasma membrane"/>
    <property type="evidence" value="ECO:0007669"/>
    <property type="project" value="UniProtKB-SubCell"/>
</dbReference>
<dbReference type="EMBL" id="MT630734">
    <property type="protein sequence ID" value="QNO42377.1"/>
    <property type="molecule type" value="Genomic_DNA"/>
</dbReference>
<dbReference type="Pfam" id="PF13244">
    <property type="entry name" value="MbhD"/>
    <property type="match status" value="1"/>
</dbReference>
<feature type="transmembrane region" description="Helical" evidence="6">
    <location>
        <begin position="53"/>
        <end position="73"/>
    </location>
</feature>
<keyword evidence="5 6" id="KW-0472">Membrane</keyword>
<evidence type="ECO:0000256" key="5">
    <source>
        <dbReference type="ARBA" id="ARBA00023136"/>
    </source>
</evidence>
<evidence type="ECO:0000256" key="3">
    <source>
        <dbReference type="ARBA" id="ARBA00022692"/>
    </source>
</evidence>
<feature type="transmembrane region" description="Helical" evidence="6">
    <location>
        <begin position="6"/>
        <end position="23"/>
    </location>
</feature>
<evidence type="ECO:0000259" key="7">
    <source>
        <dbReference type="Pfam" id="PF13244"/>
    </source>
</evidence>
<keyword evidence="3 6" id="KW-0812">Transmembrane</keyword>
<evidence type="ECO:0000313" key="9">
    <source>
        <dbReference type="EMBL" id="QNO42377.1"/>
    </source>
</evidence>
<evidence type="ECO:0000256" key="1">
    <source>
        <dbReference type="ARBA" id="ARBA00004651"/>
    </source>
</evidence>
<evidence type="ECO:0000313" key="8">
    <source>
        <dbReference type="EMBL" id="QNO42219.1"/>
    </source>
</evidence>
<dbReference type="EMBL" id="MT630720">
    <property type="protein sequence ID" value="QNO42219.1"/>
    <property type="molecule type" value="Genomic_DNA"/>
</dbReference>
<dbReference type="AlphaFoldDB" id="A0A7G9Y2I5"/>
<comment type="subcellular location">
    <subcellularLocation>
        <location evidence="1">Cell membrane</location>
        <topology evidence="1">Multi-pass membrane protein</topology>
    </subcellularLocation>
</comment>
<sequence>MIWILDITMLFFLVVCAIAAISIKDLLSSIIILSAYSLIMAIVWVEMHSVDVGFTEAAVGAGITTVLFIATLARTEGRSED</sequence>
<evidence type="ECO:0000256" key="4">
    <source>
        <dbReference type="ARBA" id="ARBA00022989"/>
    </source>
</evidence>
<organism evidence="8">
    <name type="scientific">Candidatus Methanogaster sp. ANME-2c ERB4</name>
    <dbReference type="NCBI Taxonomy" id="2759911"/>
    <lineage>
        <taxon>Archaea</taxon>
        <taxon>Methanobacteriati</taxon>
        <taxon>Methanobacteriota</taxon>
        <taxon>Stenosarchaea group</taxon>
        <taxon>Methanomicrobia</taxon>
        <taxon>Methanosarcinales</taxon>
        <taxon>ANME-2 cluster</taxon>
        <taxon>Candidatus Methanogasteraceae</taxon>
        <taxon>Candidatus Methanogaster</taxon>
    </lineage>
</organism>
<evidence type="ECO:0000256" key="6">
    <source>
        <dbReference type="SAM" id="Phobius"/>
    </source>
</evidence>
<gene>
    <name evidence="8" type="ORF">AIOHENJG_00003</name>
    <name evidence="9" type="ORF">LFOPHFOE_00017</name>
</gene>